<evidence type="ECO:0000313" key="7">
    <source>
        <dbReference type="Proteomes" id="UP000694941"/>
    </source>
</evidence>
<dbReference type="Pfam" id="PF00084">
    <property type="entry name" value="Sushi"/>
    <property type="match status" value="4"/>
</dbReference>
<dbReference type="PANTHER" id="PTHR45656">
    <property type="entry name" value="PROTEIN CBR-CLEC-78"/>
    <property type="match status" value="1"/>
</dbReference>
<feature type="disulfide bond" evidence="4">
    <location>
        <begin position="226"/>
        <end position="253"/>
    </location>
</feature>
<dbReference type="Gene3D" id="2.10.70.10">
    <property type="entry name" value="Complement Module, domain 1"/>
    <property type="match status" value="4"/>
</dbReference>
<evidence type="ECO:0000256" key="5">
    <source>
        <dbReference type="SAM" id="SignalP"/>
    </source>
</evidence>
<dbReference type="InterPro" id="IPR035976">
    <property type="entry name" value="Sushi/SCR/CCP_sf"/>
</dbReference>
<evidence type="ECO:0000259" key="6">
    <source>
        <dbReference type="PROSITE" id="PS50923"/>
    </source>
</evidence>
<sequence length="300" mass="33706">MVHWKFLCSLITGFIFITVVNSNNQCGAPTDIKNGYKKGSVYEFPANVTYFCNMGYELEGISTIYCLPNGEWSNEAPVCNIIQCPDLQRPEHGAVSYSEKTYKSTAEYTCDSGYQLHGEKERLCQADKEWSGDAPTCEKTTCPFPNIPGGEVIQITGGNHGGAIVTFRCVGTESKDEVRASCLDTGAWSKSPPECKVTYCPDPQKPHHGDVQYSEKIYNSKAEYSCDDGYKLYGEKERYCQEDGKWSGEEPVCKDVDKGSACKHENVICEYITVHFSNLLDLVLKSKQYFSFWVICFNWP</sequence>
<evidence type="ECO:0000256" key="4">
    <source>
        <dbReference type="PROSITE-ProRule" id="PRU00302"/>
    </source>
</evidence>
<keyword evidence="7" id="KW-1185">Reference proteome</keyword>
<evidence type="ECO:0000313" key="8">
    <source>
        <dbReference type="RefSeq" id="XP_022249823.1"/>
    </source>
</evidence>
<keyword evidence="3 4" id="KW-1015">Disulfide bond</keyword>
<dbReference type="InterPro" id="IPR051277">
    <property type="entry name" value="SEZ6_CSMD_C4BPB_Regulators"/>
</dbReference>
<dbReference type="SUPFAM" id="SSF57535">
    <property type="entry name" value="Complement control module/SCR domain"/>
    <property type="match status" value="4"/>
</dbReference>
<feature type="domain" description="Sushi" evidence="6">
    <location>
        <begin position="24"/>
        <end position="81"/>
    </location>
</feature>
<dbReference type="PANTHER" id="PTHR45656:SF4">
    <property type="entry name" value="PROTEIN CBR-CLEC-78"/>
    <property type="match status" value="1"/>
</dbReference>
<feature type="signal peptide" evidence="5">
    <location>
        <begin position="1"/>
        <end position="22"/>
    </location>
</feature>
<dbReference type="SMART" id="SM00032">
    <property type="entry name" value="CCP"/>
    <property type="match status" value="4"/>
</dbReference>
<accession>A0ABM1T1R7</accession>
<comment type="caution">
    <text evidence="4">Lacks conserved residue(s) required for the propagation of feature annotation.</text>
</comment>
<feature type="domain" description="Sushi" evidence="6">
    <location>
        <begin position="198"/>
        <end position="255"/>
    </location>
</feature>
<evidence type="ECO:0000256" key="3">
    <source>
        <dbReference type="ARBA" id="ARBA00023157"/>
    </source>
</evidence>
<feature type="domain" description="Sushi" evidence="6">
    <location>
        <begin position="82"/>
        <end position="139"/>
    </location>
</feature>
<feature type="domain" description="Sushi" evidence="6">
    <location>
        <begin position="140"/>
        <end position="197"/>
    </location>
</feature>
<feature type="disulfide bond" evidence="4">
    <location>
        <begin position="52"/>
        <end position="79"/>
    </location>
</feature>
<reference evidence="8" key="1">
    <citation type="submission" date="2025-08" db="UniProtKB">
        <authorList>
            <consortium name="RefSeq"/>
        </authorList>
    </citation>
    <scope>IDENTIFICATION</scope>
    <source>
        <tissue evidence="8">Muscle</tissue>
    </source>
</reference>
<dbReference type="GeneID" id="106466157"/>
<dbReference type="InterPro" id="IPR000436">
    <property type="entry name" value="Sushi_SCR_CCP_dom"/>
</dbReference>
<name>A0ABM1T1R7_LIMPO</name>
<dbReference type="PROSITE" id="PS50923">
    <property type="entry name" value="SUSHI"/>
    <property type="match status" value="4"/>
</dbReference>
<keyword evidence="4" id="KW-0768">Sushi</keyword>
<protein>
    <submittedName>
        <fullName evidence="8">Protein lev-9-like</fullName>
    </submittedName>
</protein>
<organism evidence="7 8">
    <name type="scientific">Limulus polyphemus</name>
    <name type="common">Atlantic horseshoe crab</name>
    <dbReference type="NCBI Taxonomy" id="6850"/>
    <lineage>
        <taxon>Eukaryota</taxon>
        <taxon>Metazoa</taxon>
        <taxon>Ecdysozoa</taxon>
        <taxon>Arthropoda</taxon>
        <taxon>Chelicerata</taxon>
        <taxon>Merostomata</taxon>
        <taxon>Xiphosura</taxon>
        <taxon>Limulidae</taxon>
        <taxon>Limulus</taxon>
    </lineage>
</organism>
<dbReference type="Proteomes" id="UP000694941">
    <property type="component" value="Unplaced"/>
</dbReference>
<gene>
    <name evidence="8" type="primary">LOC106466157</name>
</gene>
<proteinExistence type="predicted"/>
<dbReference type="RefSeq" id="XP_022249823.1">
    <property type="nucleotide sequence ID" value="XM_022394115.1"/>
</dbReference>
<keyword evidence="2" id="KW-0677">Repeat</keyword>
<dbReference type="CDD" id="cd00033">
    <property type="entry name" value="CCP"/>
    <property type="match status" value="4"/>
</dbReference>
<keyword evidence="1 5" id="KW-0732">Signal</keyword>
<feature type="chain" id="PRO_5046922357" evidence="5">
    <location>
        <begin position="23"/>
        <end position="300"/>
    </location>
</feature>
<evidence type="ECO:0000256" key="1">
    <source>
        <dbReference type="ARBA" id="ARBA00022729"/>
    </source>
</evidence>
<evidence type="ECO:0000256" key="2">
    <source>
        <dbReference type="ARBA" id="ARBA00022737"/>
    </source>
</evidence>
<feature type="disulfide bond" evidence="4">
    <location>
        <begin position="110"/>
        <end position="137"/>
    </location>
</feature>